<protein>
    <submittedName>
        <fullName evidence="1">Uncharacterized protein</fullName>
    </submittedName>
</protein>
<dbReference type="Proteomes" id="UP001064048">
    <property type="component" value="Chromosome 26"/>
</dbReference>
<dbReference type="EMBL" id="CM046126">
    <property type="protein sequence ID" value="KAI8427131.1"/>
    <property type="molecule type" value="Genomic_DNA"/>
</dbReference>
<accession>A0ACC0JSG6</accession>
<name>A0ACC0JSG6_CHOFU</name>
<proteinExistence type="predicted"/>
<keyword evidence="2" id="KW-1185">Reference proteome</keyword>
<sequence length="535" mass="61892">MDVENLNSWVSQPDVCRCCLSASGCWDVTASYISEAGVKEVFADILQESYGISLSYISEWGPSRLVCGLCAGHLREASIFKKQVVRAEKHFTDYYNRRKAIEELSVKTEPEPACHSPDDFTEQFDVSNRDQPEPEAKAKKLNKTLKRKRHKHLKVREKEGDSDCDSDTPISKLKKNEIAVINDIENNENVDLSCEVKNDELDMSRTGIQPGRVSASKQISERKRVILTCGIVLRDTTACPFRHHKSWFQCFFCQQDFMQLNALRHHTNETHSDVEAELRKIKRYPRSLQIDISNLECRRCHLTLTDVSAMRRHFGSVHDKVIYSECIADYKVDSSPYTCHLCKQEFHVFRTLTTHLNEHYANCICDVCGKSFLNSKRLKVHKRTHENGIFPCSECGKILKTKTSKANHMESVHSKRVLKCHICFEPMKHYNDRIKHMSEVHNITHKFKCPICAREYNIKHYLATHIRQTHGHKNKKCVECGMAFITNHGLKKHMLKHTGEKPFTCTVCSKAYARSYTLREHMRGHEGDRRFMCPV</sequence>
<evidence type="ECO:0000313" key="1">
    <source>
        <dbReference type="EMBL" id="KAI8427131.1"/>
    </source>
</evidence>
<organism evidence="1 2">
    <name type="scientific">Choristoneura fumiferana</name>
    <name type="common">Spruce budworm moth</name>
    <name type="synonym">Archips fumiferana</name>
    <dbReference type="NCBI Taxonomy" id="7141"/>
    <lineage>
        <taxon>Eukaryota</taxon>
        <taxon>Metazoa</taxon>
        <taxon>Ecdysozoa</taxon>
        <taxon>Arthropoda</taxon>
        <taxon>Hexapoda</taxon>
        <taxon>Insecta</taxon>
        <taxon>Pterygota</taxon>
        <taxon>Neoptera</taxon>
        <taxon>Endopterygota</taxon>
        <taxon>Lepidoptera</taxon>
        <taxon>Glossata</taxon>
        <taxon>Ditrysia</taxon>
        <taxon>Tortricoidea</taxon>
        <taxon>Tortricidae</taxon>
        <taxon>Tortricinae</taxon>
        <taxon>Choristoneura</taxon>
    </lineage>
</organism>
<evidence type="ECO:0000313" key="2">
    <source>
        <dbReference type="Proteomes" id="UP001064048"/>
    </source>
</evidence>
<gene>
    <name evidence="1" type="ORF">MSG28_014752</name>
</gene>
<reference evidence="1 2" key="1">
    <citation type="journal article" date="2022" name="Genome Biol. Evol.">
        <title>The Spruce Budworm Genome: Reconstructing the Evolutionary History of Antifreeze Proteins.</title>
        <authorList>
            <person name="Beliveau C."/>
            <person name="Gagne P."/>
            <person name="Picq S."/>
            <person name="Vernygora O."/>
            <person name="Keeling C.I."/>
            <person name="Pinkney K."/>
            <person name="Doucet D."/>
            <person name="Wen F."/>
            <person name="Johnston J.S."/>
            <person name="Maaroufi H."/>
            <person name="Boyle B."/>
            <person name="Laroche J."/>
            <person name="Dewar K."/>
            <person name="Juretic N."/>
            <person name="Blackburn G."/>
            <person name="Nisole A."/>
            <person name="Brunet B."/>
            <person name="Brandao M."/>
            <person name="Lumley L."/>
            <person name="Duan J."/>
            <person name="Quan G."/>
            <person name="Lucarotti C.J."/>
            <person name="Roe A.D."/>
            <person name="Sperling F.A.H."/>
            <person name="Levesque R.C."/>
            <person name="Cusson M."/>
        </authorList>
    </citation>
    <scope>NUCLEOTIDE SEQUENCE [LARGE SCALE GENOMIC DNA]</scope>
    <source>
        <strain evidence="1">Glfc:IPQL:Cfum</strain>
    </source>
</reference>
<comment type="caution">
    <text evidence="1">The sequence shown here is derived from an EMBL/GenBank/DDBJ whole genome shotgun (WGS) entry which is preliminary data.</text>
</comment>